<dbReference type="PRINTS" id="PR00368">
    <property type="entry name" value="FADPNR"/>
</dbReference>
<evidence type="ECO:0000259" key="5">
    <source>
        <dbReference type="Pfam" id="PF07992"/>
    </source>
</evidence>
<feature type="domain" description="FAD/NAD(P)-binding" evidence="5">
    <location>
        <begin position="35"/>
        <end position="329"/>
    </location>
</feature>
<comment type="cofactor">
    <cofactor evidence="1">
        <name>FAD</name>
        <dbReference type="ChEBI" id="CHEBI:57692"/>
    </cofactor>
</comment>
<evidence type="ECO:0000256" key="1">
    <source>
        <dbReference type="ARBA" id="ARBA00001974"/>
    </source>
</evidence>
<dbReference type="InterPro" id="IPR050260">
    <property type="entry name" value="FAD-bd_OxRdtase"/>
</dbReference>
<comment type="caution">
    <text evidence="6">The sequence shown here is derived from an EMBL/GenBank/DDBJ whole genome shotgun (WGS) entry which is preliminary data.</text>
</comment>
<dbReference type="InterPro" id="IPR036188">
    <property type="entry name" value="FAD/NAD-bd_sf"/>
</dbReference>
<name>A0A9X2D7D5_9ACTN</name>
<organism evidence="6 7">
    <name type="scientific">Nocardioides bruguierae</name>
    <dbReference type="NCBI Taxonomy" id="2945102"/>
    <lineage>
        <taxon>Bacteria</taxon>
        <taxon>Bacillati</taxon>
        <taxon>Actinomycetota</taxon>
        <taxon>Actinomycetes</taxon>
        <taxon>Propionibacteriales</taxon>
        <taxon>Nocardioidaceae</taxon>
        <taxon>Nocardioides</taxon>
    </lineage>
</organism>
<feature type="domain" description="BFD-like [2Fe-2S]-binding" evidence="4">
    <location>
        <begin position="457"/>
        <end position="500"/>
    </location>
</feature>
<evidence type="ECO:0000313" key="6">
    <source>
        <dbReference type="EMBL" id="MCM0620726.1"/>
    </source>
</evidence>
<dbReference type="AlphaFoldDB" id="A0A9X2D7D5"/>
<keyword evidence="2" id="KW-0285">Flavoprotein</keyword>
<protein>
    <submittedName>
        <fullName evidence="6">FAD-dependent oxidoreductase</fullName>
    </submittedName>
</protein>
<dbReference type="Proteomes" id="UP001139485">
    <property type="component" value="Unassembled WGS sequence"/>
</dbReference>
<dbReference type="PRINTS" id="PR00411">
    <property type="entry name" value="PNDRDTASEI"/>
</dbReference>
<dbReference type="PANTHER" id="PTHR43429">
    <property type="entry name" value="PYRIDINE NUCLEOTIDE-DISULFIDE OXIDOREDUCTASE DOMAIN-CONTAINING"/>
    <property type="match status" value="1"/>
</dbReference>
<dbReference type="SUPFAM" id="SSF51905">
    <property type="entry name" value="FAD/NAD(P)-binding domain"/>
    <property type="match status" value="2"/>
</dbReference>
<evidence type="ECO:0000256" key="3">
    <source>
        <dbReference type="ARBA" id="ARBA00022827"/>
    </source>
</evidence>
<proteinExistence type="predicted"/>
<accession>A0A9X2D7D5</accession>
<dbReference type="Pfam" id="PF04324">
    <property type="entry name" value="Fer2_BFD"/>
    <property type="match status" value="1"/>
</dbReference>
<dbReference type="InterPro" id="IPR041854">
    <property type="entry name" value="BFD-like_2Fe2S-bd_dom_sf"/>
</dbReference>
<dbReference type="Gene3D" id="1.10.10.1100">
    <property type="entry name" value="BFD-like [2Fe-2S]-binding domain"/>
    <property type="match status" value="1"/>
</dbReference>
<sequence length="521" mass="53997">MSTPEINADINAGINADIDADLDAGTSDQQDGRERLVVVGNGMAATRLVEQLVANGYPGHVTVLGDEEVPAYNRILLSAVLEGTHDRDAITLRRGDWFAEHGIDLRLGSRVLAVDRDYGDVMLVDGTTIPFDRLVLATGSIPTLPPMRGLIRHDGSLHPRVHAFRSVADCEGLDEAVTARPGSRAVVVGGGLLGLQVARALSLRGLQVEVVEATEHLLSRQVDEAGAKVLRRSLTKLGTTVYTGARVTRLVDPPSGGSVTDDGPVGLQLDNGFVLETDLVVLTAGGRPSTALARGAGLEVRRGIVVDDTLTSVTDGRISAIGDCAQHGGVVHGFVAPAWEQASVLANRLCGGDVTHAGSRVVARLRATDLDVAVLGDPVGADGEVVEVSNPLAGKHSRLVVQDGRIVAASLVGDLSRVGIITQHYDHGTVLGIKEHGDLLLPDVVPTPTVLPDEAEVCACAGVTAGAIRACTSLEHVKESTRATTGCGGCANACRDLLAEKLGAPVGGTGGTRPHAAFTTA</sequence>
<dbReference type="Gene3D" id="3.50.50.60">
    <property type="entry name" value="FAD/NAD(P)-binding domain"/>
    <property type="match status" value="2"/>
</dbReference>
<evidence type="ECO:0000256" key="2">
    <source>
        <dbReference type="ARBA" id="ARBA00022630"/>
    </source>
</evidence>
<evidence type="ECO:0000313" key="7">
    <source>
        <dbReference type="Proteomes" id="UP001139485"/>
    </source>
</evidence>
<reference evidence="6" key="1">
    <citation type="submission" date="2022-05" db="EMBL/GenBank/DDBJ databases">
        <authorList>
            <person name="Tuo L."/>
        </authorList>
    </citation>
    <scope>NUCLEOTIDE SEQUENCE</scope>
    <source>
        <strain evidence="6">BSK12Z-4</strain>
    </source>
</reference>
<gene>
    <name evidence="6" type="ORF">M8330_10530</name>
</gene>
<keyword evidence="3" id="KW-0274">FAD</keyword>
<dbReference type="PANTHER" id="PTHR43429:SF3">
    <property type="entry name" value="NITRITE REDUCTASE [NAD(P)H]"/>
    <property type="match status" value="1"/>
</dbReference>
<dbReference type="RefSeq" id="WP_250827278.1">
    <property type="nucleotide sequence ID" value="NZ_JAMOIL010000011.1"/>
</dbReference>
<dbReference type="EMBL" id="JAMOIL010000011">
    <property type="protein sequence ID" value="MCM0620726.1"/>
    <property type="molecule type" value="Genomic_DNA"/>
</dbReference>
<dbReference type="InterPro" id="IPR023753">
    <property type="entry name" value="FAD/NAD-binding_dom"/>
</dbReference>
<dbReference type="GO" id="GO:0016491">
    <property type="term" value="F:oxidoreductase activity"/>
    <property type="evidence" value="ECO:0007669"/>
    <property type="project" value="InterPro"/>
</dbReference>
<dbReference type="Pfam" id="PF07992">
    <property type="entry name" value="Pyr_redox_2"/>
    <property type="match status" value="1"/>
</dbReference>
<evidence type="ECO:0000259" key="4">
    <source>
        <dbReference type="Pfam" id="PF04324"/>
    </source>
</evidence>
<dbReference type="InterPro" id="IPR007419">
    <property type="entry name" value="BFD-like_2Fe2S-bd_dom"/>
</dbReference>
<keyword evidence="7" id="KW-1185">Reference proteome</keyword>